<feature type="chain" id="PRO_5043016253" evidence="1">
    <location>
        <begin position="38"/>
        <end position="242"/>
    </location>
</feature>
<comment type="caution">
    <text evidence="2">The sequence shown here is derived from an EMBL/GenBank/DDBJ whole genome shotgun (WGS) entry which is preliminary data.</text>
</comment>
<evidence type="ECO:0000313" key="2">
    <source>
        <dbReference type="EMBL" id="KAK7330471.1"/>
    </source>
</evidence>
<organism evidence="2 3">
    <name type="scientific">Canavalia gladiata</name>
    <name type="common">Sword bean</name>
    <name type="synonym">Dolichos gladiatus</name>
    <dbReference type="NCBI Taxonomy" id="3824"/>
    <lineage>
        <taxon>Eukaryota</taxon>
        <taxon>Viridiplantae</taxon>
        <taxon>Streptophyta</taxon>
        <taxon>Embryophyta</taxon>
        <taxon>Tracheophyta</taxon>
        <taxon>Spermatophyta</taxon>
        <taxon>Magnoliopsida</taxon>
        <taxon>eudicotyledons</taxon>
        <taxon>Gunneridae</taxon>
        <taxon>Pentapetalae</taxon>
        <taxon>rosids</taxon>
        <taxon>fabids</taxon>
        <taxon>Fabales</taxon>
        <taxon>Fabaceae</taxon>
        <taxon>Papilionoideae</taxon>
        <taxon>50 kb inversion clade</taxon>
        <taxon>NPAAA clade</taxon>
        <taxon>indigoferoid/millettioid clade</taxon>
        <taxon>Phaseoleae</taxon>
        <taxon>Canavalia</taxon>
    </lineage>
</organism>
<keyword evidence="3" id="KW-1185">Reference proteome</keyword>
<protein>
    <submittedName>
        <fullName evidence="2">Uncharacterized protein</fullName>
    </submittedName>
</protein>
<feature type="signal peptide" evidence="1">
    <location>
        <begin position="1"/>
        <end position="37"/>
    </location>
</feature>
<sequence>MSWMGVLFYEQLCSKDCWSCILAIFVLVNLCAPTTQTDHDKPHAIPGKAESHTPPPNNAPFYPMECRGVFDCNEPASMANPKQSSVNEKKLIAVSAYFDKTEGRGSLTAYKLFLSSHRVEVILDHESMMPWLTYDWFILYACHRFPLSFLFPRFVPAFCYDYARILPPIQTTLPRADAFLQLLAPRKLADKRMLGPGSITITILVSIGSYLPKLNSIDYSSSSKVCRDEHIPDILPGAESSE</sequence>
<dbReference type="EMBL" id="JAYMYQ010000005">
    <property type="protein sequence ID" value="KAK7330471.1"/>
    <property type="molecule type" value="Genomic_DNA"/>
</dbReference>
<evidence type="ECO:0000256" key="1">
    <source>
        <dbReference type="SAM" id="SignalP"/>
    </source>
</evidence>
<accession>A0AAN9QCS3</accession>
<proteinExistence type="predicted"/>
<name>A0AAN9QCS3_CANGL</name>
<evidence type="ECO:0000313" key="3">
    <source>
        <dbReference type="Proteomes" id="UP001367508"/>
    </source>
</evidence>
<gene>
    <name evidence="2" type="ORF">VNO77_24666</name>
</gene>
<dbReference type="Proteomes" id="UP001367508">
    <property type="component" value="Unassembled WGS sequence"/>
</dbReference>
<dbReference type="AlphaFoldDB" id="A0AAN9QCS3"/>
<reference evidence="2 3" key="1">
    <citation type="submission" date="2024-01" db="EMBL/GenBank/DDBJ databases">
        <title>The genomes of 5 underutilized Papilionoideae crops provide insights into root nodulation and disease resistanc.</title>
        <authorList>
            <person name="Jiang F."/>
        </authorList>
    </citation>
    <scope>NUCLEOTIDE SEQUENCE [LARGE SCALE GENOMIC DNA]</scope>
    <source>
        <strain evidence="2">LVBAO_FW01</strain>
        <tissue evidence="2">Leaves</tissue>
    </source>
</reference>
<keyword evidence="1" id="KW-0732">Signal</keyword>